<evidence type="ECO:0000313" key="2">
    <source>
        <dbReference type="Proteomes" id="UP000269198"/>
    </source>
</evidence>
<protein>
    <submittedName>
        <fullName evidence="1">Uncharacterized protein</fullName>
    </submittedName>
</protein>
<comment type="caution">
    <text evidence="1">The sequence shown here is derived from an EMBL/GenBank/DDBJ whole genome shotgun (WGS) entry which is preliminary data.</text>
</comment>
<organism evidence="1 2">
    <name type="scientific">Halostreptopolyspora alba</name>
    <dbReference type="NCBI Taxonomy" id="2487137"/>
    <lineage>
        <taxon>Bacteria</taxon>
        <taxon>Bacillati</taxon>
        <taxon>Actinomycetota</taxon>
        <taxon>Actinomycetes</taxon>
        <taxon>Streptosporangiales</taxon>
        <taxon>Nocardiopsidaceae</taxon>
        <taxon>Halostreptopolyspora</taxon>
    </lineage>
</organism>
<accession>A0A3N0E2R3</accession>
<dbReference type="EMBL" id="RJMB01000026">
    <property type="protein sequence ID" value="RNL82089.1"/>
    <property type="molecule type" value="Genomic_DNA"/>
</dbReference>
<proteinExistence type="predicted"/>
<name>A0A3N0E2R3_9ACTN</name>
<sequence length="225" mass="23799">MLAASVTRALNSPDHPFPLARRVAEIGDDGGGPGAVRVVGADVLAPYLLGDRVPGHDDIEAVRAAVREFPAPPPAPHPDPVWAARDWALVRALAVLGVDATEWEGVCAEAGDGSADPGATGSEPWPTWAVGMARLSTLALPHLEGATRTQALARRTDLARGMARAMLRRDHHTAARLARWLALDQRSAPEPLLGSALDHLALLGVDESRTALEIALARRIAQPEH</sequence>
<gene>
    <name evidence="1" type="ORF">EFW17_20185</name>
</gene>
<reference evidence="1 2" key="1">
    <citation type="submission" date="2018-11" db="EMBL/GenBank/DDBJ databases">
        <title>The genome draft of YIM 96095.</title>
        <authorList>
            <person name="Tang S.-K."/>
            <person name="Chunyu W.-X."/>
            <person name="Feng Y.-Z."/>
        </authorList>
    </citation>
    <scope>NUCLEOTIDE SEQUENCE [LARGE SCALE GENOMIC DNA]</scope>
    <source>
        <strain evidence="1 2">YIM 96095</strain>
    </source>
</reference>
<dbReference type="AlphaFoldDB" id="A0A3N0E2R3"/>
<keyword evidence="2" id="KW-1185">Reference proteome</keyword>
<dbReference type="Proteomes" id="UP000269198">
    <property type="component" value="Unassembled WGS sequence"/>
</dbReference>
<evidence type="ECO:0000313" key="1">
    <source>
        <dbReference type="EMBL" id="RNL82089.1"/>
    </source>
</evidence>